<dbReference type="EMBL" id="CM007376">
    <property type="protein sequence ID" value="OIV95498.1"/>
    <property type="molecule type" value="Genomic_DNA"/>
</dbReference>
<dbReference type="PANTHER" id="PTHR11804:SF79">
    <property type="entry name" value="MITOCHONDRIAL INTERMEDIATE PEPTIDASE"/>
    <property type="match status" value="1"/>
</dbReference>
<dbReference type="GO" id="GO:0004222">
    <property type="term" value="F:metalloendopeptidase activity"/>
    <property type="evidence" value="ECO:0007669"/>
    <property type="project" value="InterPro"/>
</dbReference>
<evidence type="ECO:0000256" key="7">
    <source>
        <dbReference type="RuleBase" id="RU003435"/>
    </source>
</evidence>
<evidence type="ECO:0000313" key="9">
    <source>
        <dbReference type="EMBL" id="OIV95498.1"/>
    </source>
</evidence>
<evidence type="ECO:0000256" key="2">
    <source>
        <dbReference type="ARBA" id="ARBA00022670"/>
    </source>
</evidence>
<dbReference type="GO" id="GO:0006508">
    <property type="term" value="P:proteolysis"/>
    <property type="evidence" value="ECO:0007669"/>
    <property type="project" value="UniProtKB-KW"/>
</dbReference>
<evidence type="ECO:0000256" key="3">
    <source>
        <dbReference type="ARBA" id="ARBA00022723"/>
    </source>
</evidence>
<keyword evidence="5 7" id="KW-0862">Zinc</keyword>
<evidence type="ECO:0000256" key="1">
    <source>
        <dbReference type="ARBA" id="ARBA00006040"/>
    </source>
</evidence>
<evidence type="ECO:0000259" key="8">
    <source>
        <dbReference type="Pfam" id="PF01432"/>
    </source>
</evidence>
<dbReference type="GO" id="GO:0006518">
    <property type="term" value="P:peptide metabolic process"/>
    <property type="evidence" value="ECO:0007669"/>
    <property type="project" value="TreeGrafter"/>
</dbReference>
<dbReference type="Gramene" id="OIV95498">
    <property type="protein sequence ID" value="OIV95498"/>
    <property type="gene ID" value="TanjilG_23229"/>
</dbReference>
<organism evidence="9 10">
    <name type="scientific">Lupinus angustifolius</name>
    <name type="common">Narrow-leaved blue lupine</name>
    <dbReference type="NCBI Taxonomy" id="3871"/>
    <lineage>
        <taxon>Eukaryota</taxon>
        <taxon>Viridiplantae</taxon>
        <taxon>Streptophyta</taxon>
        <taxon>Embryophyta</taxon>
        <taxon>Tracheophyta</taxon>
        <taxon>Spermatophyta</taxon>
        <taxon>Magnoliopsida</taxon>
        <taxon>eudicotyledons</taxon>
        <taxon>Gunneridae</taxon>
        <taxon>Pentapetalae</taxon>
        <taxon>rosids</taxon>
        <taxon>fabids</taxon>
        <taxon>Fabales</taxon>
        <taxon>Fabaceae</taxon>
        <taxon>Papilionoideae</taxon>
        <taxon>50 kb inversion clade</taxon>
        <taxon>genistoids sensu lato</taxon>
        <taxon>core genistoids</taxon>
        <taxon>Genisteae</taxon>
        <taxon>Lupinus</taxon>
    </lineage>
</organism>
<keyword evidence="3 7" id="KW-0479">Metal-binding</keyword>
<dbReference type="STRING" id="3871.A0A1J7H521"/>
<name>A0A1J7H521_LUPAN</name>
<evidence type="ECO:0000313" key="10">
    <source>
        <dbReference type="Proteomes" id="UP000188354"/>
    </source>
</evidence>
<dbReference type="InterPro" id="IPR001567">
    <property type="entry name" value="Pept_M3A_M3B_dom"/>
</dbReference>
<protein>
    <recommendedName>
        <fullName evidence="8">Peptidase M3A/M3B catalytic domain-containing protein</fullName>
    </recommendedName>
</protein>
<dbReference type="InterPro" id="IPR024077">
    <property type="entry name" value="Neurolysin/TOP_dom2"/>
</dbReference>
<dbReference type="Proteomes" id="UP000188354">
    <property type="component" value="Chromosome LG16"/>
</dbReference>
<sequence>MSIIRAVHLKKWNALTLTIRRIFTSSGLYGFPHLKSPQGFQAFADEAILRSGELVGYIKTMPSAVEIVQAMDEISDTVCSVVDSAELCRHTHPNREFVEEANKASMKMNEYLHYLNTNHDLYDAVKKAEQECHMLSEEGQRGLRNLRVDFERGGIHLCREKLDRVNTQNIEISQLCREYNENIVMDAGYVDIYPSSRIPKNLHYFVKPVYRSESITKDLSGPNGTLKEKGFRIKTDPHTLASVLQFSSDDEIRKMVYIRGNSVPHANVNVLKRLISARHKLAQIMGCKSYAEFAVKPNMASSPKVVMPFLLEMSNMVRAKAKEELELIKKFKRERCGQSDGDLRPWDEAYYMTMMKSSTYKLDSSVVASYFSLSNCLEGLKVLVQSLFGATFHNMPLATGESWDPQVLKLSLHHPEEGDLGYLYLDLYSRKGKYPGCAHFAIKGGRRISQSEYQLPVLKTTLVAQYPLRYSNPSLWSISPPVQQPSDSYTSTSPFSPQFSLPLLSTKLVEKNFLTWKQVTYHIIRPNHQILFAWLLNMISDSIQPMLLFAFMCGSRGVISDVVSVNIAAANPYGPSSPASVQSQSQFIRMSCNFPSLQPLKSTHLIYPLRHSCYCGGCGGFGRGCGSGRGLFLDCGYCQRQGHNLFQCYYAPSNSYGTPPSYSAQFQSYHTPVGYGVSSQSVYYAPTSGPTFGLKPHVLLMCTLCHITLTKAQLLLSNIDTLCVTFYLPDPHTFLCSEWFYSSTCYDSQGPYAMTTTIDKNAPTNVVALVCNFSGSRNPSSDYQHFSGTRVVLDFAEIPSNLFEYYAWDYRVLRTFARHHSTGEEIPQKLVEAMRGARDMFAATDLQRQIYYALVDQTLFGEQTFPLEDVSSVVAELKRKHTYWEHVDGTHWETRFSHLLNYGAGYYSYLYAKCFAATIWKMCEEDPLSLMTGHALRTKFLQHGGAREPSDLLNDLAGDGIYRHCDGGIIPDISSLCDEMKLLK</sequence>
<keyword evidence="2 7" id="KW-0645">Protease</keyword>
<dbReference type="InterPro" id="IPR045090">
    <property type="entry name" value="Pept_M3A_M3B"/>
</dbReference>
<keyword evidence="10" id="KW-1185">Reference proteome</keyword>
<dbReference type="GO" id="GO:0046872">
    <property type="term" value="F:metal ion binding"/>
    <property type="evidence" value="ECO:0007669"/>
    <property type="project" value="UniProtKB-UniRule"/>
</dbReference>
<dbReference type="Pfam" id="PF01432">
    <property type="entry name" value="Peptidase_M3"/>
    <property type="match status" value="2"/>
</dbReference>
<gene>
    <name evidence="9" type="ORF">TanjilG_23229</name>
</gene>
<evidence type="ECO:0000256" key="5">
    <source>
        <dbReference type="ARBA" id="ARBA00022833"/>
    </source>
</evidence>
<feature type="domain" description="Peptidase M3A/M3B catalytic" evidence="8">
    <location>
        <begin position="245"/>
        <end position="475"/>
    </location>
</feature>
<comment type="similarity">
    <text evidence="1 7">Belongs to the peptidase M3 family.</text>
</comment>
<reference evidence="9 10" key="1">
    <citation type="journal article" date="2017" name="Plant Biotechnol. J.">
        <title>A comprehensive draft genome sequence for lupin (Lupinus angustifolius), an emerging health food: insights into plant-microbe interactions and legume evolution.</title>
        <authorList>
            <person name="Hane J.K."/>
            <person name="Ming Y."/>
            <person name="Kamphuis L.G."/>
            <person name="Nelson M.N."/>
            <person name="Garg G."/>
            <person name="Atkins C.A."/>
            <person name="Bayer P.E."/>
            <person name="Bravo A."/>
            <person name="Bringans S."/>
            <person name="Cannon S."/>
            <person name="Edwards D."/>
            <person name="Foley R."/>
            <person name="Gao L.L."/>
            <person name="Harrison M.J."/>
            <person name="Huang W."/>
            <person name="Hurgobin B."/>
            <person name="Li S."/>
            <person name="Liu C.W."/>
            <person name="McGrath A."/>
            <person name="Morahan G."/>
            <person name="Murray J."/>
            <person name="Weller J."/>
            <person name="Jian J."/>
            <person name="Singh K.B."/>
        </authorList>
    </citation>
    <scope>NUCLEOTIDE SEQUENCE [LARGE SCALE GENOMIC DNA]</scope>
    <source>
        <strain evidence="10">cv. Tanjil</strain>
        <tissue evidence="9">Whole plant</tissue>
    </source>
</reference>
<dbReference type="PANTHER" id="PTHR11804">
    <property type="entry name" value="PROTEASE M3 THIMET OLIGOPEPTIDASE-RELATED"/>
    <property type="match status" value="1"/>
</dbReference>
<dbReference type="Gene3D" id="1.10.1370.10">
    <property type="entry name" value="Neurolysin, domain 3"/>
    <property type="match status" value="2"/>
</dbReference>
<keyword evidence="4 7" id="KW-0378">Hydrolase</keyword>
<dbReference type="SUPFAM" id="SSF55486">
    <property type="entry name" value="Metalloproteases ('zincins'), catalytic domain"/>
    <property type="match status" value="2"/>
</dbReference>
<dbReference type="OMA" id="ALMFEYM"/>
<comment type="cofactor">
    <cofactor evidence="7">
        <name>Zn(2+)</name>
        <dbReference type="ChEBI" id="CHEBI:29105"/>
    </cofactor>
    <text evidence="7">Binds 1 zinc ion.</text>
</comment>
<keyword evidence="6 7" id="KW-0482">Metalloprotease</keyword>
<evidence type="ECO:0000256" key="6">
    <source>
        <dbReference type="ARBA" id="ARBA00023049"/>
    </source>
</evidence>
<proteinExistence type="inferred from homology"/>
<dbReference type="AlphaFoldDB" id="A0A1J7H521"/>
<accession>A0A1J7H521</accession>
<evidence type="ECO:0000256" key="4">
    <source>
        <dbReference type="ARBA" id="ARBA00022801"/>
    </source>
</evidence>
<feature type="domain" description="Peptidase M3A/M3B catalytic" evidence="8">
    <location>
        <begin position="781"/>
        <end position="959"/>
    </location>
</feature>